<keyword evidence="4" id="KW-1185">Reference proteome</keyword>
<organism evidence="3 4">
    <name type="scientific">Chenopodium quinoa</name>
    <name type="common">Quinoa</name>
    <dbReference type="NCBI Taxonomy" id="63459"/>
    <lineage>
        <taxon>Eukaryota</taxon>
        <taxon>Viridiplantae</taxon>
        <taxon>Streptophyta</taxon>
        <taxon>Embryophyta</taxon>
        <taxon>Tracheophyta</taxon>
        <taxon>Spermatophyta</taxon>
        <taxon>Magnoliopsida</taxon>
        <taxon>eudicotyledons</taxon>
        <taxon>Gunneridae</taxon>
        <taxon>Pentapetalae</taxon>
        <taxon>Caryophyllales</taxon>
        <taxon>Chenopodiaceae</taxon>
        <taxon>Chenopodioideae</taxon>
        <taxon>Atripliceae</taxon>
        <taxon>Chenopodium</taxon>
    </lineage>
</organism>
<dbReference type="SUPFAM" id="SSF53756">
    <property type="entry name" value="UDP-Glycosyltransferase/glycogen phosphorylase"/>
    <property type="match status" value="1"/>
</dbReference>
<proteinExistence type="inferred from homology"/>
<dbReference type="AlphaFoldDB" id="A0A803MAG2"/>
<name>A0A803MAG2_CHEQI</name>
<reference evidence="3" key="1">
    <citation type="journal article" date="2017" name="Nature">
        <title>The genome of Chenopodium quinoa.</title>
        <authorList>
            <person name="Jarvis D.E."/>
            <person name="Ho Y.S."/>
            <person name="Lightfoot D.J."/>
            <person name="Schmoeckel S.M."/>
            <person name="Li B."/>
            <person name="Borm T.J.A."/>
            <person name="Ohyanagi H."/>
            <person name="Mineta K."/>
            <person name="Michell C.T."/>
            <person name="Saber N."/>
            <person name="Kharbatia N.M."/>
            <person name="Rupper R.R."/>
            <person name="Sharp A.R."/>
            <person name="Dally N."/>
            <person name="Boughton B.A."/>
            <person name="Woo Y.H."/>
            <person name="Gao G."/>
            <person name="Schijlen E.G.W.M."/>
            <person name="Guo X."/>
            <person name="Momin A.A."/>
            <person name="Negrao S."/>
            <person name="Al-Babili S."/>
            <person name="Gehring C."/>
            <person name="Roessner U."/>
            <person name="Jung C."/>
            <person name="Murphy K."/>
            <person name="Arold S.T."/>
            <person name="Gojobori T."/>
            <person name="van der Linden C.G."/>
            <person name="van Loo E.N."/>
            <person name="Jellen E.N."/>
            <person name="Maughan P.J."/>
            <person name="Tester M."/>
        </authorList>
    </citation>
    <scope>NUCLEOTIDE SEQUENCE [LARGE SCALE GENOMIC DNA]</scope>
    <source>
        <strain evidence="3">cv. PI 614886</strain>
    </source>
</reference>
<dbReference type="FunFam" id="3.40.50.2000:FF:000238">
    <property type="entry name" value="Glycosyltransferase"/>
    <property type="match status" value="1"/>
</dbReference>
<dbReference type="Pfam" id="PF26168">
    <property type="entry name" value="Glyco_transf_N"/>
    <property type="match status" value="1"/>
</dbReference>
<reference evidence="3" key="2">
    <citation type="submission" date="2021-03" db="UniProtKB">
        <authorList>
            <consortium name="EnsemblPlants"/>
        </authorList>
    </citation>
    <scope>IDENTIFICATION</scope>
</reference>
<dbReference type="PANTHER" id="PTHR48044:SF22">
    <property type="entry name" value="GLYCOSYLTRANSFERASE"/>
    <property type="match status" value="1"/>
</dbReference>
<evidence type="ECO:0000313" key="3">
    <source>
        <dbReference type="EnsemblPlants" id="AUR62026079-RA:cds"/>
    </source>
</evidence>
<dbReference type="InterPro" id="IPR058980">
    <property type="entry name" value="Glyco_transf_N"/>
</dbReference>
<dbReference type="PANTHER" id="PTHR48044">
    <property type="entry name" value="GLYCOSYLTRANSFERASE"/>
    <property type="match status" value="1"/>
</dbReference>
<protein>
    <recommendedName>
        <fullName evidence="2">Glycosyltransferase N-terminal domain-containing protein</fullName>
    </recommendedName>
</protein>
<dbReference type="SMR" id="A0A803MAG2"/>
<sequence>MEGQTCYKDSKVAVLMVPFPAQGHLNQLLHLSNLITSYGIPVHYAGSSVHNRQAKLRLHGWNAEILSKIHFHDFNLPPYSSPPPKPDPAVHFPTHLLPLFDASEHLHEPVSQLLQQLSSKFRRVIVIHDCLMASVVQDVRDIPNAELYAFIPISAFTPFFNSWDKMPQKPFTLDSNVPKGIQSTEGGLTPRVTSFIVNQRDHLGFESGRIYNTSRVIEDEYIELLMKLP</sequence>
<dbReference type="Proteomes" id="UP000596660">
    <property type="component" value="Unplaced"/>
</dbReference>
<dbReference type="OMA" id="ACSVTHI"/>
<evidence type="ECO:0000256" key="1">
    <source>
        <dbReference type="ARBA" id="ARBA00009995"/>
    </source>
</evidence>
<evidence type="ECO:0000259" key="2">
    <source>
        <dbReference type="Pfam" id="PF26168"/>
    </source>
</evidence>
<dbReference type="EnsemblPlants" id="AUR62026079-RA">
    <property type="protein sequence ID" value="AUR62026079-RA:cds"/>
    <property type="gene ID" value="AUR62026079"/>
</dbReference>
<dbReference type="Gramene" id="AUR62026079-RA">
    <property type="protein sequence ID" value="AUR62026079-RA:cds"/>
    <property type="gene ID" value="AUR62026079"/>
</dbReference>
<dbReference type="GO" id="GO:0008194">
    <property type="term" value="F:UDP-glycosyltransferase activity"/>
    <property type="evidence" value="ECO:0007669"/>
    <property type="project" value="UniProtKB-ARBA"/>
</dbReference>
<dbReference type="Gene3D" id="3.40.50.2000">
    <property type="entry name" value="Glycogen Phosphorylase B"/>
    <property type="match status" value="1"/>
</dbReference>
<comment type="similarity">
    <text evidence="1">Belongs to the UDP-glycosyltransferase family.</text>
</comment>
<accession>A0A803MAG2</accession>
<evidence type="ECO:0000313" key="4">
    <source>
        <dbReference type="Proteomes" id="UP000596660"/>
    </source>
</evidence>
<feature type="domain" description="Glycosyltransferase N-terminal" evidence="2">
    <location>
        <begin position="11"/>
        <end position="226"/>
    </location>
</feature>